<accession>A8HR19</accession>
<reference evidence="4" key="2">
    <citation type="submission" date="2007-04" db="EMBL/GenBank/DDBJ databases">
        <title>Complete genome sequence of the nitrogen-fixing bacterium Azorhizobium caulinodans ORS571.</title>
        <authorList>
            <person name="Lee K.B."/>
            <person name="Backer P.D."/>
            <person name="Aono T."/>
            <person name="Liu C.T."/>
            <person name="Suzuki S."/>
            <person name="Suzuki T."/>
            <person name="Kaneko T."/>
            <person name="Yamada M."/>
            <person name="Tabata S."/>
            <person name="Kupfer D.M."/>
            <person name="Najar F.Z."/>
            <person name="Wiley G.B."/>
            <person name="Roe B."/>
            <person name="Binnewies T."/>
            <person name="Ussery D."/>
            <person name="Vereecke D."/>
            <person name="Gevers D."/>
            <person name="Holsters M."/>
            <person name="Oyaizu H."/>
        </authorList>
    </citation>
    <scope>NUCLEOTIDE SEQUENCE [LARGE SCALE GENOMIC DNA]</scope>
    <source>
        <strain evidence="4">ATCC 43989 / DSM 5975 / JCM 20966 / LMG 6465 / NBRC 14845 / NCIMB 13405 / ORS 571</strain>
    </source>
</reference>
<dbReference type="NCBIfam" id="NF003507">
    <property type="entry name" value="PRK05170.2-5"/>
    <property type="match status" value="1"/>
</dbReference>
<dbReference type="PANTHER" id="PTHR37421">
    <property type="entry name" value="UPF0260 PROTEIN YCGN"/>
    <property type="match status" value="1"/>
</dbReference>
<reference evidence="3 4" key="1">
    <citation type="journal article" date="2007" name="Appl. Environ. Microbiol.">
        <title>Rhizobial factors required for stem nodule maturation and maintenance in Sesbania rostrata-Azorhizobium caulinodans ORS571 symbiosis.</title>
        <authorList>
            <person name="Suzuki S."/>
            <person name="Aono T."/>
            <person name="Lee KB."/>
            <person name="Suzuki T."/>
            <person name="Liu CT."/>
            <person name="Miwa H."/>
            <person name="Wakao S."/>
            <person name="Iki T."/>
            <person name="Oyaizu H."/>
        </authorList>
    </citation>
    <scope>NUCLEOTIDE SEQUENCE [LARGE SCALE GENOMIC DNA]</scope>
    <source>
        <strain evidence="4">ATCC 43989 / DSM 5975 / JCM 20966 / LMG 6465 / NBRC 14845 / NCIMB 13405 / ORS 571</strain>
    </source>
</reference>
<reference evidence="3 4" key="4">
    <citation type="journal article" date="2009" name="Appl. Environ. Microbiol.">
        <title>Comparative genome-wide transcriptional profiling of Azorhizobium caulinodans ORS571 grown under free-living and symbiotic conditions.</title>
        <authorList>
            <person name="Tsukada S."/>
            <person name="Aono T."/>
            <person name="Akiba N."/>
            <person name="Lee KB."/>
            <person name="Liu CT."/>
            <person name="Toyazaki H."/>
            <person name="Oyaizu H."/>
        </authorList>
    </citation>
    <scope>NUCLEOTIDE SEQUENCE [LARGE SCALE GENOMIC DNA]</scope>
    <source>
        <strain evidence="4">ATCC 43989 / DSM 5975 / JCM 20966 / LMG 6465 / NBRC 14845 / NCIMB 13405 / ORS 571</strain>
    </source>
</reference>
<dbReference type="PANTHER" id="PTHR37421:SF1">
    <property type="entry name" value="UPF0260 PROTEIN YCGN"/>
    <property type="match status" value="1"/>
</dbReference>
<dbReference type="HOGENOM" id="CLU_109769_0_0_5"/>
<protein>
    <recommendedName>
        <fullName evidence="1">UPF0260 protein AZC_1100</fullName>
    </recommendedName>
</protein>
<dbReference type="STRING" id="438753.AZC_1100"/>
<dbReference type="AlphaFoldDB" id="A8HR19"/>
<feature type="region of interest" description="Disordered" evidence="2">
    <location>
        <begin position="1"/>
        <end position="27"/>
    </location>
</feature>
<keyword evidence="4" id="KW-1185">Reference proteome</keyword>
<dbReference type="EMBL" id="AP009384">
    <property type="protein sequence ID" value="BAF87098.1"/>
    <property type="molecule type" value="Genomic_DNA"/>
</dbReference>
<proteinExistence type="inferred from homology"/>
<evidence type="ECO:0000313" key="3">
    <source>
        <dbReference type="EMBL" id="BAF87098.1"/>
    </source>
</evidence>
<dbReference type="InterPro" id="IPR005358">
    <property type="entry name" value="Puta_zinc/iron-chelating_dom"/>
</dbReference>
<evidence type="ECO:0000256" key="1">
    <source>
        <dbReference type="HAMAP-Rule" id="MF_00676"/>
    </source>
</evidence>
<dbReference type="Pfam" id="PF03692">
    <property type="entry name" value="CxxCxxCC"/>
    <property type="match status" value="1"/>
</dbReference>
<dbReference type="KEGG" id="azc:AZC_1100"/>
<reference evidence="3 4" key="3">
    <citation type="journal article" date="2008" name="BMC Genomics">
        <title>The genome of the versatile nitrogen fixer Azorhizobium caulinodans ORS571.</title>
        <authorList>
            <person name="Lee KB."/>
            <person name="Backer P.D."/>
            <person name="Aono T."/>
            <person name="Liu CT."/>
            <person name="Suzuki S."/>
            <person name="Suzuki T."/>
            <person name="Kaneko T."/>
            <person name="Yamada M."/>
            <person name="Tabata S."/>
            <person name="Kupfer D.M."/>
            <person name="Najar F.Z."/>
            <person name="Wiley G.B."/>
            <person name="Roe B."/>
            <person name="Binnewies T.T."/>
            <person name="Ussery D.W."/>
            <person name="D'Haeze W."/>
            <person name="Herder J.D."/>
            <person name="Gevers D."/>
            <person name="Vereecke D."/>
            <person name="Holsters M."/>
            <person name="Oyaizu H."/>
        </authorList>
    </citation>
    <scope>NUCLEOTIDE SEQUENCE [LARGE SCALE GENOMIC DNA]</scope>
    <source>
        <strain evidence="4">ATCC 43989 / DSM 5975 / JCM 20966 / LMG 6465 / NBRC 14845 / NCIMB 13405 / ORS 571</strain>
    </source>
</reference>
<feature type="compositionally biased region" description="Low complexity" evidence="2">
    <location>
        <begin position="175"/>
        <end position="185"/>
    </location>
</feature>
<evidence type="ECO:0000256" key="2">
    <source>
        <dbReference type="SAM" id="MobiDB-lite"/>
    </source>
</evidence>
<dbReference type="Proteomes" id="UP000000270">
    <property type="component" value="Chromosome"/>
</dbReference>
<organism evidence="3 4">
    <name type="scientific">Azorhizobium caulinodans (strain ATCC 43989 / DSM 5975 / JCM 20966 / LMG 6465 / NBRC 14845 / NCIMB 13405 / ORS 571)</name>
    <dbReference type="NCBI Taxonomy" id="438753"/>
    <lineage>
        <taxon>Bacteria</taxon>
        <taxon>Pseudomonadati</taxon>
        <taxon>Pseudomonadota</taxon>
        <taxon>Alphaproteobacteria</taxon>
        <taxon>Hyphomicrobiales</taxon>
        <taxon>Xanthobacteraceae</taxon>
        <taxon>Azorhizobium</taxon>
    </lineage>
</organism>
<feature type="region of interest" description="Disordered" evidence="2">
    <location>
        <begin position="175"/>
        <end position="197"/>
    </location>
</feature>
<sequence>MVPAPRSSFRRRDRLASGMPHDATPQEPFWRTVPLARMTPEQWESLCDGCGRCCLVKLEDEDTGEIAYTDIGCRLLDGETCRCTDYPNRQAQVPDCVRLTPEAVMTIGWLPPTCAYRLLDEGKDLPWWHPLVSGDPATVTAAGISVSGRTAGSEDAFGLMELIAHVVSWPTRWPRGAKARTAAAPRSRRKPAPDRPA</sequence>
<dbReference type="InterPro" id="IPR008228">
    <property type="entry name" value="UCP006173"/>
</dbReference>
<reference evidence="3 4" key="6">
    <citation type="journal article" date="2011" name="Appl. Environ. Microbiol.">
        <title>Involvement of the azorhizobial chromosome partition gene (parA) in the onset of bacteroid differentiation during Sesbania rostrata stem nodule development.</title>
        <authorList>
            <person name="Liu CT."/>
            <person name="Lee KB."/>
            <person name="Wang YS."/>
            <person name="Peng MH."/>
            <person name="Lee KT."/>
            <person name="Suzuki S."/>
            <person name="Suzuki T."/>
            <person name="Oyaizu H."/>
        </authorList>
    </citation>
    <scope>NUCLEOTIDE SEQUENCE [LARGE SCALE GENOMIC DNA]</scope>
    <source>
        <strain evidence="4">ATCC 43989 / DSM 5975 / JCM 20966 / LMG 6465 / NBRC 14845 / NCIMB 13405 / ORS 571</strain>
    </source>
</reference>
<comment type="similarity">
    <text evidence="1">Belongs to the UPF0260 family.</text>
</comment>
<reference evidence="3 4" key="5">
    <citation type="journal article" date="2010" name="Appl. Environ. Microbiol.">
        <title>phrR-like gene praR of Azorhizobium caulinodans ORS571 is essential for symbiosis with Sesbania rostrata and is involved in expression of reb genes.</title>
        <authorList>
            <person name="Akiba N."/>
            <person name="Aono T."/>
            <person name="Toyazaki H."/>
            <person name="Sato S."/>
            <person name="Oyaizu H."/>
        </authorList>
    </citation>
    <scope>NUCLEOTIDE SEQUENCE [LARGE SCALE GENOMIC DNA]</scope>
    <source>
        <strain evidence="4">ATCC 43989 / DSM 5975 / JCM 20966 / LMG 6465 / NBRC 14845 / NCIMB 13405 / ORS 571</strain>
    </source>
</reference>
<gene>
    <name evidence="3" type="ordered locus">AZC_1100</name>
</gene>
<evidence type="ECO:0000313" key="4">
    <source>
        <dbReference type="Proteomes" id="UP000000270"/>
    </source>
</evidence>
<name>A8HR19_AZOC5</name>
<dbReference type="NCBIfam" id="NF003501">
    <property type="entry name" value="PRK05170.1-5"/>
    <property type="match status" value="1"/>
</dbReference>
<dbReference type="HAMAP" id="MF_00676">
    <property type="entry name" value="UPF0260"/>
    <property type="match status" value="1"/>
</dbReference>
<dbReference type="eggNOG" id="COG2983">
    <property type="taxonomic scope" value="Bacteria"/>
</dbReference>